<dbReference type="PANTHER" id="PTHR47069:SF11">
    <property type="entry name" value="OS04G0275550 PROTEIN"/>
    <property type="match status" value="1"/>
</dbReference>
<feature type="compositionally biased region" description="Acidic residues" evidence="1">
    <location>
        <begin position="220"/>
        <end position="240"/>
    </location>
</feature>
<organism evidence="2 3">
    <name type="scientific">Setaria viridis</name>
    <name type="common">Green bristlegrass</name>
    <name type="synonym">Setaria italica subsp. viridis</name>
    <dbReference type="NCBI Taxonomy" id="4556"/>
    <lineage>
        <taxon>Eukaryota</taxon>
        <taxon>Viridiplantae</taxon>
        <taxon>Streptophyta</taxon>
        <taxon>Embryophyta</taxon>
        <taxon>Tracheophyta</taxon>
        <taxon>Spermatophyta</taxon>
        <taxon>Magnoliopsida</taxon>
        <taxon>Liliopsida</taxon>
        <taxon>Poales</taxon>
        <taxon>Poaceae</taxon>
        <taxon>PACMAD clade</taxon>
        <taxon>Panicoideae</taxon>
        <taxon>Panicodae</taxon>
        <taxon>Paniceae</taxon>
        <taxon>Cenchrinae</taxon>
        <taxon>Setaria</taxon>
    </lineage>
</organism>
<feature type="compositionally biased region" description="Gly residues" evidence="1">
    <location>
        <begin position="46"/>
        <end position="92"/>
    </location>
</feature>
<evidence type="ECO:0000313" key="3">
    <source>
        <dbReference type="Proteomes" id="UP000298652"/>
    </source>
</evidence>
<dbReference type="OMA" id="WVESDAM"/>
<accession>A0A4V6D232</accession>
<feature type="region of interest" description="Disordered" evidence="1">
    <location>
        <begin position="211"/>
        <end position="281"/>
    </location>
</feature>
<reference evidence="2" key="1">
    <citation type="submission" date="2019-03" db="EMBL/GenBank/DDBJ databases">
        <title>WGS assembly of Setaria viridis.</title>
        <authorList>
            <person name="Huang P."/>
            <person name="Jenkins J."/>
            <person name="Grimwood J."/>
            <person name="Barry K."/>
            <person name="Healey A."/>
            <person name="Mamidi S."/>
            <person name="Sreedasyam A."/>
            <person name="Shu S."/>
            <person name="Feldman M."/>
            <person name="Wu J."/>
            <person name="Yu Y."/>
            <person name="Chen C."/>
            <person name="Johnson J."/>
            <person name="Rokhsar D."/>
            <person name="Baxter I."/>
            <person name="Schmutz J."/>
            <person name="Brutnell T."/>
            <person name="Kellogg E."/>
        </authorList>
    </citation>
    <scope>NUCLEOTIDE SEQUENCE [LARGE SCALE GENOMIC DNA]</scope>
</reference>
<name>A0A4V6D232_SETVI</name>
<keyword evidence="3" id="KW-1185">Reference proteome</keyword>
<feature type="region of interest" description="Disordered" evidence="1">
    <location>
        <begin position="31"/>
        <end position="122"/>
    </location>
</feature>
<dbReference type="Proteomes" id="UP000298652">
    <property type="component" value="Chromosome 9"/>
</dbReference>
<dbReference type="EMBL" id="CM016560">
    <property type="protein sequence ID" value="TKV97015.1"/>
    <property type="molecule type" value="Genomic_DNA"/>
</dbReference>
<sequence length="380" mass="40590">MQALDLNSQVDEFPAFTSYADILRGEDGGVARGGGARTVGLRVPRNGGGGSRGGGSTRGGGAGGSKVRGAGRSRGGGTIRGGGSGCSRGGGRATRNLFIGSASDGGAGGGGRAGGRRRRGGSVDEEGFLYADEGNAPDVADGVEVIFPGSSKTESGLGRASNGTVTAPDWWWEKNTKGSKSECKKFKYGVPEYMDQLEEIFHEVVVDGSTSFIPGAEDKEPGEEDEELPGEPGEEDEELPGEQGFPFDCDDSPISTNSRKRVSSTSTRSTATSPGKKSKSPIVQVMDKMLNKWVESDAMHHKILKKKVDEKATKEMKERAELKKCQELALECGAAPDSLEYYACLNIFKDGMHREFLCNIPSPEARLIFLRRWCEEHKMY</sequence>
<dbReference type="PANTHER" id="PTHR47069">
    <property type="match status" value="1"/>
</dbReference>
<proteinExistence type="predicted"/>
<feature type="compositionally biased region" description="Gly residues" evidence="1">
    <location>
        <begin position="103"/>
        <end position="113"/>
    </location>
</feature>
<dbReference type="AlphaFoldDB" id="A0A4V6D232"/>
<evidence type="ECO:0000313" key="2">
    <source>
        <dbReference type="EMBL" id="TKV97015.1"/>
    </source>
</evidence>
<evidence type="ECO:0000256" key="1">
    <source>
        <dbReference type="SAM" id="MobiDB-lite"/>
    </source>
</evidence>
<feature type="compositionally biased region" description="Low complexity" evidence="1">
    <location>
        <begin position="263"/>
        <end position="273"/>
    </location>
</feature>
<dbReference type="Gramene" id="TKV97015">
    <property type="protein sequence ID" value="TKV97015"/>
    <property type="gene ID" value="SEVIR_9G468200v2"/>
</dbReference>
<gene>
    <name evidence="2" type="ORF">SEVIR_9G468200v2</name>
</gene>
<protein>
    <submittedName>
        <fullName evidence="2">Uncharacterized protein</fullName>
    </submittedName>
</protein>